<dbReference type="PANTHER" id="PTHR35558">
    <property type="entry name" value="SGNH_HYDRO DOMAIN-CONTAINING PROTEIN"/>
    <property type="match status" value="1"/>
</dbReference>
<dbReference type="Proteomes" id="UP001066276">
    <property type="component" value="Chromosome 1_1"/>
</dbReference>
<evidence type="ECO:0000313" key="1">
    <source>
        <dbReference type="EMBL" id="KAJ1216844.1"/>
    </source>
</evidence>
<reference evidence="1" key="1">
    <citation type="journal article" date="2022" name="bioRxiv">
        <title>Sequencing and chromosome-scale assembly of the giantPleurodeles waltlgenome.</title>
        <authorList>
            <person name="Brown T."/>
            <person name="Elewa A."/>
            <person name="Iarovenko S."/>
            <person name="Subramanian E."/>
            <person name="Araus A.J."/>
            <person name="Petzold A."/>
            <person name="Susuki M."/>
            <person name="Suzuki K.-i.T."/>
            <person name="Hayashi T."/>
            <person name="Toyoda A."/>
            <person name="Oliveira C."/>
            <person name="Osipova E."/>
            <person name="Leigh N.D."/>
            <person name="Simon A."/>
            <person name="Yun M.H."/>
        </authorList>
    </citation>
    <scope>NUCLEOTIDE SEQUENCE</scope>
    <source>
        <strain evidence="1">20211129_DDA</strain>
        <tissue evidence="1">Liver</tissue>
    </source>
</reference>
<name>A0AAV7WS00_PLEWA</name>
<evidence type="ECO:0008006" key="3">
    <source>
        <dbReference type="Google" id="ProtNLM"/>
    </source>
</evidence>
<evidence type="ECO:0000313" key="2">
    <source>
        <dbReference type="Proteomes" id="UP001066276"/>
    </source>
</evidence>
<organism evidence="1 2">
    <name type="scientific">Pleurodeles waltl</name>
    <name type="common">Iberian ribbed newt</name>
    <dbReference type="NCBI Taxonomy" id="8319"/>
    <lineage>
        <taxon>Eukaryota</taxon>
        <taxon>Metazoa</taxon>
        <taxon>Chordata</taxon>
        <taxon>Craniata</taxon>
        <taxon>Vertebrata</taxon>
        <taxon>Euteleostomi</taxon>
        <taxon>Amphibia</taxon>
        <taxon>Batrachia</taxon>
        <taxon>Caudata</taxon>
        <taxon>Salamandroidea</taxon>
        <taxon>Salamandridae</taxon>
        <taxon>Pleurodelinae</taxon>
        <taxon>Pleurodeles</taxon>
    </lineage>
</organism>
<dbReference type="PANTHER" id="PTHR35558:SF1">
    <property type="entry name" value="ENDONUCLEASE_EXONUCLEASE_PHOSPHATASE DOMAIN-CONTAINING PROTEIN"/>
    <property type="match status" value="1"/>
</dbReference>
<sequence length="356" mass="40042">MLATKEKIWKGEYVEMLKLLHREIQSKEASKEEEYELSKRLKVPVNIENLTAAFLIYASVYCKRFPERAVALLKYMDVIRNAYLNYGGYAWVQYDEEFRARMAADEEVKRGEIDADLWQHTMGPSKFGKTVFTASGLPITYGPFQEHPTQGGAGANAKGVSGGTASAKSGACWDYNKGLCTQAYCKFRHQCSCCGGRHALVHCASATQGVLGQDRVNFQEEAVQGVRITGDTKADRGLWEKARTPVKLNRLRLWLERYGDRQAAQVLFLGFSEGFSLAYEGPRIRRWADNLKYVKGKEDIVQQKLDKEVAEGRMEGPFSDWPLENLIVSPIGVVPKKRALPISAYSPFVLAGRIFC</sequence>
<comment type="caution">
    <text evidence="1">The sequence shown here is derived from an EMBL/GenBank/DDBJ whole genome shotgun (WGS) entry which is preliminary data.</text>
</comment>
<protein>
    <recommendedName>
        <fullName evidence="3">C3H1-type domain-containing protein</fullName>
    </recommendedName>
</protein>
<gene>
    <name evidence="1" type="ORF">NDU88_004443</name>
</gene>
<keyword evidence="2" id="KW-1185">Reference proteome</keyword>
<dbReference type="EMBL" id="JANPWB010000001">
    <property type="protein sequence ID" value="KAJ1216844.1"/>
    <property type="molecule type" value="Genomic_DNA"/>
</dbReference>
<accession>A0AAV7WS00</accession>
<proteinExistence type="predicted"/>
<dbReference type="AlphaFoldDB" id="A0AAV7WS00"/>